<dbReference type="PANTHER" id="PTHR43441:SF11">
    <property type="entry name" value="RIBOSOMAL-PROTEIN-SERINE ACETYLTRANSFERASE"/>
    <property type="match status" value="1"/>
</dbReference>
<dbReference type="SUPFAM" id="SSF55729">
    <property type="entry name" value="Acyl-CoA N-acyltransferases (Nat)"/>
    <property type="match status" value="1"/>
</dbReference>
<keyword evidence="3" id="KW-1185">Reference proteome</keyword>
<dbReference type="OrthoDB" id="3466127at2"/>
<dbReference type="AlphaFoldDB" id="A0A3M8AF35"/>
<feature type="domain" description="N-acetyltransferase" evidence="1">
    <location>
        <begin position="20"/>
        <end position="188"/>
    </location>
</feature>
<dbReference type="PROSITE" id="PS51186">
    <property type="entry name" value="GNAT"/>
    <property type="match status" value="1"/>
</dbReference>
<dbReference type="Proteomes" id="UP000275048">
    <property type="component" value="Unassembled WGS sequence"/>
</dbReference>
<name>A0A3M8AF35_9MICO</name>
<dbReference type="InterPro" id="IPR016181">
    <property type="entry name" value="Acyl_CoA_acyltransferase"/>
</dbReference>
<comment type="caution">
    <text evidence="2">The sequence shown here is derived from an EMBL/GenBank/DDBJ whole genome shotgun (WGS) entry which is preliminary data.</text>
</comment>
<organism evidence="2 3">
    <name type="scientific">Agromyces tardus</name>
    <dbReference type="NCBI Taxonomy" id="2583849"/>
    <lineage>
        <taxon>Bacteria</taxon>
        <taxon>Bacillati</taxon>
        <taxon>Actinomycetota</taxon>
        <taxon>Actinomycetes</taxon>
        <taxon>Micrococcales</taxon>
        <taxon>Microbacteriaceae</taxon>
        <taxon>Agromyces</taxon>
    </lineage>
</organism>
<protein>
    <submittedName>
        <fullName evidence="2">N-acetyltransferase</fullName>
    </submittedName>
</protein>
<dbReference type="InterPro" id="IPR051908">
    <property type="entry name" value="Ribosomal_N-acetyltransferase"/>
</dbReference>
<evidence type="ECO:0000259" key="1">
    <source>
        <dbReference type="PROSITE" id="PS51186"/>
    </source>
</evidence>
<dbReference type="InterPro" id="IPR000182">
    <property type="entry name" value="GNAT_dom"/>
</dbReference>
<dbReference type="Gene3D" id="3.40.630.30">
    <property type="match status" value="1"/>
</dbReference>
<evidence type="ECO:0000313" key="2">
    <source>
        <dbReference type="EMBL" id="RNB49823.1"/>
    </source>
</evidence>
<dbReference type="PANTHER" id="PTHR43441">
    <property type="entry name" value="RIBOSOMAL-PROTEIN-SERINE ACETYLTRANSFERASE"/>
    <property type="match status" value="1"/>
</dbReference>
<reference evidence="2 3" key="1">
    <citation type="submission" date="2018-10" db="EMBL/GenBank/DDBJ databases">
        <title>Isolation, diversity and antibacterial activity of antinobacteria from the wheat rhizosphere soil.</title>
        <authorList>
            <person name="Sun T."/>
        </authorList>
    </citation>
    <scope>NUCLEOTIDE SEQUENCE [LARGE SCALE GENOMIC DNA]</scope>
    <source>
        <strain evidence="2 3">SJ-23</strain>
    </source>
</reference>
<dbReference type="GO" id="GO:1990189">
    <property type="term" value="F:protein N-terminal-serine acetyltransferase activity"/>
    <property type="evidence" value="ECO:0007669"/>
    <property type="project" value="TreeGrafter"/>
</dbReference>
<keyword evidence="2" id="KW-0808">Transferase</keyword>
<evidence type="ECO:0000313" key="3">
    <source>
        <dbReference type="Proteomes" id="UP000275048"/>
    </source>
</evidence>
<dbReference type="EMBL" id="RHHB01000014">
    <property type="protein sequence ID" value="RNB49823.1"/>
    <property type="molecule type" value="Genomic_DNA"/>
</dbReference>
<gene>
    <name evidence="2" type="ORF">EDM22_09440</name>
</gene>
<sequence>MMDLVDVWPVFGTRLFTPRLELRVARDEDIPGLADAGIRGIHDAERMPFAHPWTDEPPETLRREMARYLWRERAAVAPGTWMLNFAVLDDGVPIGIQDLRAVDFTPLRTVSTGSWLTRSRQGAGLGTEMRAAVLAFAFDHLGAEVAESAAIDWNEASLSVSRKLGYCENGVKRVTARPGTVEREVLLRLEPGDFMRPDWELRVEGVEAARAALVA</sequence>
<proteinExistence type="predicted"/>
<dbReference type="Pfam" id="PF13302">
    <property type="entry name" value="Acetyltransf_3"/>
    <property type="match status" value="1"/>
</dbReference>
<accession>A0A3M8AF35</accession>
<dbReference type="GO" id="GO:0008999">
    <property type="term" value="F:protein-N-terminal-alanine acetyltransferase activity"/>
    <property type="evidence" value="ECO:0007669"/>
    <property type="project" value="TreeGrafter"/>
</dbReference>
<dbReference type="GO" id="GO:0005737">
    <property type="term" value="C:cytoplasm"/>
    <property type="evidence" value="ECO:0007669"/>
    <property type="project" value="TreeGrafter"/>
</dbReference>